<reference evidence="3" key="1">
    <citation type="submission" date="2014-11" db="EMBL/GenBank/DDBJ databases">
        <authorList>
            <person name="Malar M.C."/>
            <person name="Sen D."/>
            <person name="Tripathy S."/>
        </authorList>
    </citation>
    <scope>NUCLEOTIDE SEQUENCE</scope>
    <source>
        <strain evidence="3">BDU141951</strain>
    </source>
</reference>
<reference evidence="3" key="3">
    <citation type="submission" date="2020-02" db="EMBL/GenBank/DDBJ databases">
        <authorList>
            <person name="Sarangi A.N."/>
            <person name="Ghosh S."/>
            <person name="Mukherjee M."/>
            <person name="Tripathy S."/>
        </authorList>
    </citation>
    <scope>NUCLEOTIDE SEQUENCE</scope>
    <source>
        <strain evidence="3">BDU141951</strain>
    </source>
</reference>
<comment type="similarity">
    <text evidence="1">Belongs to the isochorismatase family.</text>
</comment>
<accession>A0A0C1Y3P4</accession>
<reference evidence="3" key="2">
    <citation type="journal article" date="2015" name="Genome Announc.">
        <title>Draft Genome Sequence of Filamentous Marine Cyanobacterium Lyngbya confervoides Strain BDU141951.</title>
        <authorList>
            <person name="Chandrababunaidu M.M."/>
            <person name="Sen D."/>
            <person name="Tripathy S."/>
        </authorList>
    </citation>
    <scope>NUCLEOTIDE SEQUENCE</scope>
    <source>
        <strain evidence="3">BDU141951</strain>
    </source>
</reference>
<organism evidence="3">
    <name type="scientific">Lyngbya confervoides BDU141951</name>
    <dbReference type="NCBI Taxonomy" id="1574623"/>
    <lineage>
        <taxon>Bacteria</taxon>
        <taxon>Bacillati</taxon>
        <taxon>Cyanobacteriota</taxon>
        <taxon>Cyanophyceae</taxon>
        <taxon>Oscillatoriophycideae</taxon>
        <taxon>Oscillatoriales</taxon>
        <taxon>Microcoleaceae</taxon>
        <taxon>Lyngbya</taxon>
    </lineage>
</organism>
<comment type="caution">
    <text evidence="3">The sequence shown here is derived from an EMBL/GenBank/DDBJ whole genome shotgun (WGS) entry which is preliminary data.</text>
</comment>
<evidence type="ECO:0000313" key="3">
    <source>
        <dbReference type="EMBL" id="NEV66465.1"/>
    </source>
</evidence>
<dbReference type="InterPro" id="IPR052347">
    <property type="entry name" value="Isochorismatase_Nicotinamidase"/>
</dbReference>
<dbReference type="PANTHER" id="PTHR11080">
    <property type="entry name" value="PYRAZINAMIDASE/NICOTINAMIDASE"/>
    <property type="match status" value="1"/>
</dbReference>
<gene>
    <name evidence="3" type="ORF">QQ91_004995</name>
</gene>
<dbReference type="EMBL" id="JTHE02000003">
    <property type="protein sequence ID" value="NEV66465.1"/>
    <property type="molecule type" value="Genomic_DNA"/>
</dbReference>
<evidence type="ECO:0000256" key="1">
    <source>
        <dbReference type="ARBA" id="ARBA00006336"/>
    </source>
</evidence>
<dbReference type="InterPro" id="IPR036380">
    <property type="entry name" value="Isochorismatase-like_sf"/>
</dbReference>
<dbReference type="Gene3D" id="3.40.50.850">
    <property type="entry name" value="Isochorismatase-like"/>
    <property type="match status" value="1"/>
</dbReference>
<name>A0A0C1Y3P4_9CYAN</name>
<evidence type="ECO:0000256" key="2">
    <source>
        <dbReference type="ARBA" id="ARBA00022801"/>
    </source>
</evidence>
<sequence>MPPVTTLPVPDFVQADQVTQVYRVPYQERAIAARAWAQQQDIAPASQDPLRLCLLLIDVQNTFCLPEFELYVGGRSGQGALNDNRRLCQFIYQNLGVITAIAPTLDTHTAAQIFHPLFWLDSQGNPPAPMTMISYDDVVAGKWQVNPEMAPYMAVEDLQEFALHYTRRLTYDSKYPLTIWPYHSMLGGIGHALVSAIEEACFFHSIARHSPTLYEVKGSNPLTENYSVLSPEVLEDSQGSAIARKNQRFTDKLLDFDAIVVAGQAKSHCVAWSVEDLLTEINARDPQLAQKVYLLEDCTSPVVVPDVVDFTDAADEAYARFAAAGMHRVTTELPMSEWPGLAL</sequence>
<dbReference type="AlphaFoldDB" id="A0A0C1Y3P4"/>
<protein>
    <submittedName>
        <fullName evidence="3">Isochorismatase</fullName>
    </submittedName>
</protein>
<proteinExistence type="inferred from homology"/>
<dbReference type="PANTHER" id="PTHR11080:SF2">
    <property type="entry name" value="LD05707P"/>
    <property type="match status" value="1"/>
</dbReference>
<dbReference type="GO" id="GO:0016787">
    <property type="term" value="F:hydrolase activity"/>
    <property type="evidence" value="ECO:0007669"/>
    <property type="project" value="UniProtKB-KW"/>
</dbReference>
<keyword evidence="2" id="KW-0378">Hydrolase</keyword>